<reference evidence="1 2" key="1">
    <citation type="journal article" date="2020" name="Microbiol. Resour. Announc.">
        <title>Draft Genome Sequence of a Cladosporium Species Isolated from the Mesophotic Ascidian Didemnum maculosum.</title>
        <authorList>
            <person name="Gioti A."/>
            <person name="Siaperas R."/>
            <person name="Nikolaivits E."/>
            <person name="Le Goff G."/>
            <person name="Ouazzani J."/>
            <person name="Kotoulas G."/>
            <person name="Topakas E."/>
        </authorList>
    </citation>
    <scope>NUCLEOTIDE SEQUENCE [LARGE SCALE GENOMIC DNA]</scope>
    <source>
        <strain evidence="1 2">TM138-S3</strain>
    </source>
</reference>
<name>A0AB34KYH5_9PEZI</name>
<dbReference type="EMBL" id="JAAQHG020000005">
    <property type="protein sequence ID" value="KAL1589306.1"/>
    <property type="molecule type" value="Genomic_DNA"/>
</dbReference>
<evidence type="ECO:0000313" key="2">
    <source>
        <dbReference type="Proteomes" id="UP000803884"/>
    </source>
</evidence>
<dbReference type="Proteomes" id="UP000803884">
    <property type="component" value="Unassembled WGS sequence"/>
</dbReference>
<gene>
    <name evidence="1" type="ORF">WHR41_01907</name>
</gene>
<sequence>MTLSDHHELISTVTELKSLLNTLAAVDLDNTLILPSTETGVHLPDVFDVNAAMAAGFSAEAVLVLSALPYFDASVRLGHSVSELVYIGCDQGAIESCREVLGKDAMMPPEALSLTLSEGGYGIQYVYDTEEKVIYPWAPVLNTPPTEDEDESIGQGELYKYVAPKSPREALQPVIDRFRKLHIIMRPLMVEEDMNLEFNEDDDYEHVLPEVVDPKDLKVWQAVMHLKDLYLECGWDVNSVKQTTFRRDEFLDKRRRYLLDFVQPLEDSDEDA</sequence>
<comment type="caution">
    <text evidence="1">The sequence shown here is derived from an EMBL/GenBank/DDBJ whole genome shotgun (WGS) entry which is preliminary data.</text>
</comment>
<proteinExistence type="predicted"/>
<accession>A0AB34KYH5</accession>
<keyword evidence="2" id="KW-1185">Reference proteome</keyword>
<dbReference type="GeneID" id="96003351"/>
<dbReference type="AlphaFoldDB" id="A0AB34KYH5"/>
<dbReference type="RefSeq" id="XP_069232411.1">
    <property type="nucleotide sequence ID" value="XM_069370513.1"/>
</dbReference>
<organism evidence="1 2">
    <name type="scientific">Cladosporium halotolerans</name>
    <dbReference type="NCBI Taxonomy" id="1052096"/>
    <lineage>
        <taxon>Eukaryota</taxon>
        <taxon>Fungi</taxon>
        <taxon>Dikarya</taxon>
        <taxon>Ascomycota</taxon>
        <taxon>Pezizomycotina</taxon>
        <taxon>Dothideomycetes</taxon>
        <taxon>Dothideomycetidae</taxon>
        <taxon>Cladosporiales</taxon>
        <taxon>Cladosporiaceae</taxon>
        <taxon>Cladosporium</taxon>
    </lineage>
</organism>
<protein>
    <submittedName>
        <fullName evidence="1">Uncharacterized protein</fullName>
    </submittedName>
</protein>
<evidence type="ECO:0000313" key="1">
    <source>
        <dbReference type="EMBL" id="KAL1589306.1"/>
    </source>
</evidence>